<dbReference type="OrthoDB" id="2989424at2"/>
<gene>
    <name evidence="3" type="ORF">SAMN04488054_103263</name>
</gene>
<organism evidence="3 4">
    <name type="scientific">Salibacterium qingdaonense</name>
    <dbReference type="NCBI Taxonomy" id="266892"/>
    <lineage>
        <taxon>Bacteria</taxon>
        <taxon>Bacillati</taxon>
        <taxon>Bacillota</taxon>
        <taxon>Bacilli</taxon>
        <taxon>Bacillales</taxon>
        <taxon>Bacillaceae</taxon>
    </lineage>
</organism>
<keyword evidence="4" id="KW-1185">Reference proteome</keyword>
<evidence type="ECO:0000313" key="3">
    <source>
        <dbReference type="EMBL" id="SFL68050.1"/>
    </source>
</evidence>
<evidence type="ECO:0000313" key="4">
    <source>
        <dbReference type="Proteomes" id="UP000199668"/>
    </source>
</evidence>
<sequence length="129" mass="14434">MSRFPVNPFLLVIFGLAVIGLGYQLVTDPIGFLTYILVGTAVAAGLYLLFTRVLMKRSPVNQFQKTGDSKTANSRDAASYKKYQKAVKQQNKNKSSQKGSPRASGKRRKDHNLTVIEGRKNRKKNRALF</sequence>
<dbReference type="NCBIfam" id="NF041554">
    <property type="entry name" value="SA1362_fam"/>
    <property type="match status" value="1"/>
</dbReference>
<feature type="transmembrane region" description="Helical" evidence="2">
    <location>
        <begin position="32"/>
        <end position="50"/>
    </location>
</feature>
<keyword evidence="2" id="KW-1133">Transmembrane helix</keyword>
<dbReference type="AlphaFoldDB" id="A0A1I4JNC7"/>
<feature type="region of interest" description="Disordered" evidence="1">
    <location>
        <begin position="62"/>
        <end position="129"/>
    </location>
</feature>
<proteinExistence type="predicted"/>
<name>A0A1I4JNC7_9BACI</name>
<reference evidence="3 4" key="1">
    <citation type="submission" date="2016-10" db="EMBL/GenBank/DDBJ databases">
        <authorList>
            <person name="de Groot N.N."/>
        </authorList>
    </citation>
    <scope>NUCLEOTIDE SEQUENCE [LARGE SCALE GENOMIC DNA]</scope>
    <source>
        <strain evidence="3 4">CGMCC 1.6134</strain>
    </source>
</reference>
<keyword evidence="2" id="KW-0472">Membrane</keyword>
<evidence type="ECO:0000256" key="2">
    <source>
        <dbReference type="SAM" id="Phobius"/>
    </source>
</evidence>
<feature type="transmembrane region" description="Helical" evidence="2">
    <location>
        <begin position="7"/>
        <end position="26"/>
    </location>
</feature>
<feature type="compositionally biased region" description="Polar residues" evidence="1">
    <location>
        <begin position="62"/>
        <end position="76"/>
    </location>
</feature>
<feature type="compositionally biased region" description="Basic residues" evidence="1">
    <location>
        <begin position="120"/>
        <end position="129"/>
    </location>
</feature>
<dbReference type="RefSeq" id="WP_090925810.1">
    <property type="nucleotide sequence ID" value="NZ_FOTY01000003.1"/>
</dbReference>
<accession>A0A1I4JNC7</accession>
<keyword evidence="2" id="KW-0812">Transmembrane</keyword>
<dbReference type="InterPro" id="IPR048110">
    <property type="entry name" value="SA1362/YqhP-like"/>
</dbReference>
<feature type="compositionally biased region" description="Low complexity" evidence="1">
    <location>
        <begin position="86"/>
        <end position="98"/>
    </location>
</feature>
<dbReference type="EMBL" id="FOTY01000003">
    <property type="protein sequence ID" value="SFL68050.1"/>
    <property type="molecule type" value="Genomic_DNA"/>
</dbReference>
<dbReference type="Proteomes" id="UP000199668">
    <property type="component" value="Unassembled WGS sequence"/>
</dbReference>
<protein>
    <submittedName>
        <fullName evidence="3">Uncharacterized protein</fullName>
    </submittedName>
</protein>
<evidence type="ECO:0000256" key="1">
    <source>
        <dbReference type="SAM" id="MobiDB-lite"/>
    </source>
</evidence>
<dbReference type="STRING" id="266892.SAMN04488054_103263"/>